<dbReference type="Pfam" id="PF13371">
    <property type="entry name" value="TPR_9"/>
    <property type="match status" value="1"/>
</dbReference>
<evidence type="ECO:0000256" key="1">
    <source>
        <dbReference type="ARBA" id="ARBA00022737"/>
    </source>
</evidence>
<proteinExistence type="predicted"/>
<dbReference type="PROSITE" id="PS50005">
    <property type="entry name" value="TPR"/>
    <property type="match status" value="4"/>
</dbReference>
<dbReference type="Pfam" id="PF13432">
    <property type="entry name" value="TPR_16"/>
    <property type="match status" value="1"/>
</dbReference>
<feature type="repeat" description="TPR" evidence="3">
    <location>
        <begin position="111"/>
        <end position="144"/>
    </location>
</feature>
<evidence type="ECO:0000313" key="4">
    <source>
        <dbReference type="EMBL" id="XBH01816.1"/>
    </source>
</evidence>
<accession>A0AAU7CAT2</accession>
<dbReference type="RefSeq" id="WP_406694562.1">
    <property type="nucleotide sequence ID" value="NZ_CP155447.1"/>
</dbReference>
<keyword evidence="1" id="KW-0677">Repeat</keyword>
<dbReference type="SMART" id="SM00028">
    <property type="entry name" value="TPR"/>
    <property type="match status" value="5"/>
</dbReference>
<organism evidence="4">
    <name type="scientific">Singulisphaera sp. Ch08</name>
    <dbReference type="NCBI Taxonomy" id="3120278"/>
    <lineage>
        <taxon>Bacteria</taxon>
        <taxon>Pseudomonadati</taxon>
        <taxon>Planctomycetota</taxon>
        <taxon>Planctomycetia</taxon>
        <taxon>Isosphaerales</taxon>
        <taxon>Isosphaeraceae</taxon>
        <taxon>Singulisphaera</taxon>
    </lineage>
</organism>
<keyword evidence="2 3" id="KW-0802">TPR repeat</keyword>
<feature type="repeat" description="TPR" evidence="3">
    <location>
        <begin position="43"/>
        <end position="76"/>
    </location>
</feature>
<protein>
    <submittedName>
        <fullName evidence="4">Tetratricopeptide repeat protein</fullName>
    </submittedName>
</protein>
<dbReference type="PANTHER" id="PTHR44858">
    <property type="entry name" value="TETRATRICOPEPTIDE REPEAT PROTEIN 6"/>
    <property type="match status" value="1"/>
</dbReference>
<dbReference type="InterPro" id="IPR011990">
    <property type="entry name" value="TPR-like_helical_dom_sf"/>
</dbReference>
<evidence type="ECO:0000256" key="3">
    <source>
        <dbReference type="PROSITE-ProRule" id="PRU00339"/>
    </source>
</evidence>
<dbReference type="InterPro" id="IPR050498">
    <property type="entry name" value="Ycf3"/>
</dbReference>
<name>A0AAU7CAT2_9BACT</name>
<dbReference type="InterPro" id="IPR019734">
    <property type="entry name" value="TPR_rpt"/>
</dbReference>
<sequence length="278" mass="32321">MITENPIDAWLFYDRGRAYHEARQLKLALQDFSQAIELDGREPEFWVSRGIINELLGHVGFARDDFNHAIRLDPGNARAYNARGWFFKSNHKYKSAIRDYSRAIKIDPSNPYHRCSRGLIFASLGELGKALNDLNKAIRLEPDEPLFYYERARVLLFSNPEVQPENALPDLEEAIRLNPKAKWYREERGYIYFYLHYWEEAIADFSCLDLDHQYQLCPNESLELVSLYTLPCNSKETSRAVLTWSKSIWIGIRLSLLKVHRSSLFAKGETGRSRSPGI</sequence>
<dbReference type="AlphaFoldDB" id="A0AAU7CAT2"/>
<evidence type="ECO:0000256" key="2">
    <source>
        <dbReference type="ARBA" id="ARBA00022803"/>
    </source>
</evidence>
<dbReference type="SUPFAM" id="SSF48452">
    <property type="entry name" value="TPR-like"/>
    <property type="match status" value="1"/>
</dbReference>
<gene>
    <name evidence="4" type="ORF">V5E97_26180</name>
</gene>
<dbReference type="EMBL" id="CP155447">
    <property type="protein sequence ID" value="XBH01816.1"/>
    <property type="molecule type" value="Genomic_DNA"/>
</dbReference>
<dbReference type="PANTHER" id="PTHR44858:SF1">
    <property type="entry name" value="UDP-N-ACETYLGLUCOSAMINE--PEPTIDE N-ACETYLGLUCOSAMINYLTRANSFERASE SPINDLY-RELATED"/>
    <property type="match status" value="1"/>
</dbReference>
<feature type="repeat" description="TPR" evidence="3">
    <location>
        <begin position="77"/>
        <end position="110"/>
    </location>
</feature>
<reference evidence="4" key="1">
    <citation type="submission" date="2024-05" db="EMBL/GenBank/DDBJ databases">
        <title>Planctomycetes of the genus Singulisphaera possess chitinolytic capabilities.</title>
        <authorList>
            <person name="Ivanova A."/>
        </authorList>
    </citation>
    <scope>NUCLEOTIDE SEQUENCE</scope>
    <source>
        <strain evidence="4">Ch08T</strain>
    </source>
</reference>
<dbReference type="Gene3D" id="1.25.40.10">
    <property type="entry name" value="Tetratricopeptide repeat domain"/>
    <property type="match status" value="3"/>
</dbReference>
<feature type="repeat" description="TPR" evidence="3">
    <location>
        <begin position="9"/>
        <end position="42"/>
    </location>
</feature>